<accession>A0A3G9JKJ9</accession>
<dbReference type="RefSeq" id="WP_125118472.1">
    <property type="nucleotide sequence ID" value="NZ_AP019309.1"/>
</dbReference>
<dbReference type="CDD" id="cd05827">
    <property type="entry name" value="Sortase_C"/>
    <property type="match status" value="1"/>
</dbReference>
<feature type="transmembrane region" description="Helical" evidence="3">
    <location>
        <begin position="240"/>
        <end position="258"/>
    </location>
</feature>
<reference evidence="4 5" key="1">
    <citation type="submission" date="2018-11" db="EMBL/GenBank/DDBJ databases">
        <title>Novel Erysipelotrichaceae bacterium isolated from small intestine of a swine.</title>
        <authorList>
            <person name="Kim J.S."/>
            <person name="Choe H."/>
            <person name="Lee Y.R."/>
            <person name="Kim K.M."/>
            <person name="Park D.S."/>
        </authorList>
    </citation>
    <scope>NUCLEOTIDE SEQUENCE [LARGE SCALE GENOMIC DNA]</scope>
    <source>
        <strain evidence="4 5">SG0102</strain>
    </source>
</reference>
<dbReference type="InterPro" id="IPR042002">
    <property type="entry name" value="Sortase_C"/>
</dbReference>
<protein>
    <submittedName>
        <fullName evidence="4">Class C sortase</fullName>
    </submittedName>
</protein>
<evidence type="ECO:0000256" key="2">
    <source>
        <dbReference type="PIRSR" id="PIRSR605754-1"/>
    </source>
</evidence>
<sequence length="273" mass="30623">MVRKIMNVVVALVFLVGIGLLAYPTFSDWWNAQHKSQVIASYEKKVENLTDKQYKKLWDGAVNYNKKLKTTNMNLSKSDLKVYNKTLDVTGTGIMGYVEIPKVNISLPIYHGDNAAILQVAIGHIPGTSLPVGGNSTHCVISGHRGLPSAKLFTDIDQMKIGDTFMLQTLDNTLTYKVDQIKVVLPTNTKYLQIEQGKDLCTLMTCTPYGVNTHRLLVRGHRIPTLSTRVHRDLVKADPVIFDAIWAVIALIVVIINVRRYKKYKKPKVSKSE</sequence>
<keyword evidence="3" id="KW-0812">Transmembrane</keyword>
<dbReference type="Pfam" id="PF04203">
    <property type="entry name" value="Sortase"/>
    <property type="match status" value="1"/>
</dbReference>
<keyword evidence="3" id="KW-1133">Transmembrane helix</keyword>
<dbReference type="NCBIfam" id="TIGR01076">
    <property type="entry name" value="sortase_fam"/>
    <property type="match status" value="1"/>
</dbReference>
<evidence type="ECO:0000256" key="1">
    <source>
        <dbReference type="ARBA" id="ARBA00022801"/>
    </source>
</evidence>
<keyword evidence="1" id="KW-0378">Hydrolase</keyword>
<dbReference type="InterPro" id="IPR023365">
    <property type="entry name" value="Sortase_dom-sf"/>
</dbReference>
<dbReference type="GO" id="GO:0016787">
    <property type="term" value="F:hydrolase activity"/>
    <property type="evidence" value="ECO:0007669"/>
    <property type="project" value="UniProtKB-KW"/>
</dbReference>
<keyword evidence="3" id="KW-0472">Membrane</keyword>
<evidence type="ECO:0000313" key="4">
    <source>
        <dbReference type="EMBL" id="BBH25533.1"/>
    </source>
</evidence>
<dbReference type="NCBIfam" id="NF033745">
    <property type="entry name" value="class_C_sortase"/>
    <property type="match status" value="1"/>
</dbReference>
<name>A0A3G9JKJ9_9FIRM</name>
<gene>
    <name evidence="4" type="primary">srtC</name>
    <name evidence="4" type="ORF">SG0102_04670</name>
</gene>
<evidence type="ECO:0000313" key="5">
    <source>
        <dbReference type="Proteomes" id="UP000268059"/>
    </source>
</evidence>
<dbReference type="InterPro" id="IPR005754">
    <property type="entry name" value="Sortase"/>
</dbReference>
<dbReference type="InParanoid" id="A0A3G9JKJ9"/>
<proteinExistence type="predicted"/>
<organism evidence="4 5">
    <name type="scientific">Intestinibaculum porci</name>
    <dbReference type="NCBI Taxonomy" id="2487118"/>
    <lineage>
        <taxon>Bacteria</taxon>
        <taxon>Bacillati</taxon>
        <taxon>Bacillota</taxon>
        <taxon>Erysipelotrichia</taxon>
        <taxon>Erysipelotrichales</taxon>
        <taxon>Erysipelotrichaceae</taxon>
        <taxon>Intestinibaculum</taxon>
    </lineage>
</organism>
<evidence type="ECO:0000256" key="3">
    <source>
        <dbReference type="SAM" id="Phobius"/>
    </source>
</evidence>
<feature type="active site" description="Acyl-thioester intermediate" evidence="2">
    <location>
        <position position="206"/>
    </location>
</feature>
<dbReference type="Gene3D" id="2.40.260.10">
    <property type="entry name" value="Sortase"/>
    <property type="match status" value="1"/>
</dbReference>
<dbReference type="AlphaFoldDB" id="A0A3G9JKJ9"/>
<dbReference type="OrthoDB" id="1648028at2"/>
<keyword evidence="5" id="KW-1185">Reference proteome</keyword>
<dbReference type="EMBL" id="AP019309">
    <property type="protein sequence ID" value="BBH25533.1"/>
    <property type="molecule type" value="Genomic_DNA"/>
</dbReference>
<feature type="active site" description="Proton donor/acceptor" evidence="2">
    <location>
        <position position="144"/>
    </location>
</feature>
<dbReference type="KEGG" id="ebm:SG0102_04670"/>
<dbReference type="SUPFAM" id="SSF63817">
    <property type="entry name" value="Sortase"/>
    <property type="match status" value="1"/>
</dbReference>
<dbReference type="Proteomes" id="UP000268059">
    <property type="component" value="Chromosome"/>
</dbReference>